<dbReference type="AlphaFoldDB" id="A0A3L7JF74"/>
<name>A0A3L7JF74_9HYPH</name>
<keyword evidence="4" id="KW-1185">Reference proteome</keyword>
<dbReference type="EMBL" id="RCWN01000001">
    <property type="protein sequence ID" value="RLQ89336.1"/>
    <property type="molecule type" value="Genomic_DNA"/>
</dbReference>
<comment type="caution">
    <text evidence="3">The sequence shown here is derived from an EMBL/GenBank/DDBJ whole genome shotgun (WGS) entry which is preliminary data.</text>
</comment>
<feature type="transmembrane region" description="Helical" evidence="1">
    <location>
        <begin position="63"/>
        <end position="84"/>
    </location>
</feature>
<sequence>MAGSVQRFLGDSPLRVALKLIIISFIVGVFMSYFDITPLEVIDRFIGMIEWAWQNGYEALSGFASYFVIGAIVVVPIFLISRLVTYRRG</sequence>
<reference evidence="3 4" key="1">
    <citation type="submission" date="2018-10" db="EMBL/GenBank/DDBJ databases">
        <title>Notoacmeibacter sp. M2BS9Y-3-1, whole genome shotgun sequence.</title>
        <authorList>
            <person name="Tuo L."/>
        </authorList>
    </citation>
    <scope>NUCLEOTIDE SEQUENCE [LARGE SCALE GENOMIC DNA]</scope>
    <source>
        <strain evidence="3 4">M2BS9Y-3-1</strain>
    </source>
</reference>
<gene>
    <name evidence="3" type="ORF">D8780_02130</name>
</gene>
<keyword evidence="1" id="KW-0472">Membrane</keyword>
<feature type="transmembrane region" description="Helical" evidence="1">
    <location>
        <begin position="16"/>
        <end position="34"/>
    </location>
</feature>
<evidence type="ECO:0000313" key="3">
    <source>
        <dbReference type="EMBL" id="RLQ89336.1"/>
    </source>
</evidence>
<accession>A0A3L7JF74</accession>
<evidence type="ECO:0000256" key="1">
    <source>
        <dbReference type="SAM" id="Phobius"/>
    </source>
</evidence>
<evidence type="ECO:0000313" key="4">
    <source>
        <dbReference type="Proteomes" id="UP000281094"/>
    </source>
</evidence>
<dbReference type="Pfam" id="PF20061">
    <property type="entry name" value="DUF6460"/>
    <property type="match status" value="1"/>
</dbReference>
<protein>
    <recommendedName>
        <fullName evidence="2">DUF6460 domain-containing protein</fullName>
    </recommendedName>
</protein>
<organism evidence="3 4">
    <name type="scientific">Notoacmeibacter ruber</name>
    <dbReference type="NCBI Taxonomy" id="2670375"/>
    <lineage>
        <taxon>Bacteria</taxon>
        <taxon>Pseudomonadati</taxon>
        <taxon>Pseudomonadota</taxon>
        <taxon>Alphaproteobacteria</taxon>
        <taxon>Hyphomicrobiales</taxon>
        <taxon>Notoacmeibacteraceae</taxon>
        <taxon>Notoacmeibacter</taxon>
    </lineage>
</organism>
<dbReference type="InterPro" id="IPR045594">
    <property type="entry name" value="DUF6460"/>
</dbReference>
<feature type="domain" description="DUF6460" evidence="2">
    <location>
        <begin position="53"/>
        <end position="87"/>
    </location>
</feature>
<keyword evidence="1" id="KW-1133">Transmembrane helix</keyword>
<evidence type="ECO:0000259" key="2">
    <source>
        <dbReference type="Pfam" id="PF20061"/>
    </source>
</evidence>
<proteinExistence type="predicted"/>
<keyword evidence="1" id="KW-0812">Transmembrane</keyword>
<dbReference type="Proteomes" id="UP000281094">
    <property type="component" value="Unassembled WGS sequence"/>
</dbReference>